<feature type="transmembrane region" description="Helical" evidence="1">
    <location>
        <begin position="12"/>
        <end position="34"/>
    </location>
</feature>
<keyword evidence="3" id="KW-1185">Reference proteome</keyword>
<dbReference type="RefSeq" id="WP_094785299.1">
    <property type="nucleotide sequence ID" value="NZ_BEDT01000005.1"/>
</dbReference>
<keyword evidence="1" id="KW-1133">Transmembrane helix</keyword>
<organism evidence="2 3">
    <name type="scientific">Pseudolactococcus reticulitermitis</name>
    <dbReference type="NCBI Taxonomy" id="2025039"/>
    <lineage>
        <taxon>Bacteria</taxon>
        <taxon>Bacillati</taxon>
        <taxon>Bacillota</taxon>
        <taxon>Bacilli</taxon>
        <taxon>Lactobacillales</taxon>
        <taxon>Streptococcaceae</taxon>
        <taxon>Pseudolactococcus</taxon>
    </lineage>
</organism>
<accession>A0A224XF85</accession>
<evidence type="ECO:0000313" key="2">
    <source>
        <dbReference type="EMBL" id="GAX48285.1"/>
    </source>
</evidence>
<dbReference type="OrthoDB" id="9775268at2"/>
<protein>
    <submittedName>
        <fullName evidence="2">Uncharacterized protein</fullName>
    </submittedName>
</protein>
<dbReference type="AlphaFoldDB" id="A0A224XF85"/>
<dbReference type="EMBL" id="BEDT01000005">
    <property type="protein sequence ID" value="GAX48285.1"/>
    <property type="molecule type" value="Genomic_DNA"/>
</dbReference>
<evidence type="ECO:0000313" key="3">
    <source>
        <dbReference type="Proteomes" id="UP000218689"/>
    </source>
</evidence>
<keyword evidence="1" id="KW-0472">Membrane</keyword>
<sequence length="108" mass="12137">MKTNWKPNFFTLFVGQQLSFFTSMIAQYALIWYLTDRSKSPTLLAMYMLIALMPGIGMPPLLVLAGGSIFIGNIPSLLLPDVKKLDHMVIMTDAIDEDLIRTDDEPLT</sequence>
<dbReference type="Proteomes" id="UP000218689">
    <property type="component" value="Unassembled WGS sequence"/>
</dbReference>
<comment type="caution">
    <text evidence="2">The sequence shown here is derived from an EMBL/GenBank/DDBJ whole genome shotgun (WGS) entry which is preliminary data.</text>
</comment>
<evidence type="ECO:0000256" key="1">
    <source>
        <dbReference type="SAM" id="Phobius"/>
    </source>
</evidence>
<gene>
    <name evidence="2" type="ORF">RsY01_1901</name>
</gene>
<reference evidence="3" key="1">
    <citation type="submission" date="2017-08" db="EMBL/GenBank/DDBJ databases">
        <title>Draft genome sequence of Lactococcus sp. strain Rs-Y01, isolated from the gut of the lower termite Reticulitermes speratus.</title>
        <authorList>
            <person name="Ohkuma M."/>
            <person name="Yuki M."/>
        </authorList>
    </citation>
    <scope>NUCLEOTIDE SEQUENCE [LARGE SCALE GENOMIC DNA]</scope>
    <source>
        <strain evidence="3">Rs-Y01</strain>
    </source>
</reference>
<proteinExistence type="predicted"/>
<name>A0A224XF85_9LACT</name>
<feature type="transmembrane region" description="Helical" evidence="1">
    <location>
        <begin position="46"/>
        <end position="71"/>
    </location>
</feature>
<keyword evidence="1" id="KW-0812">Transmembrane</keyword>